<evidence type="ECO:0000313" key="6">
    <source>
        <dbReference type="EMBL" id="CAJ0582109.1"/>
    </source>
</evidence>
<evidence type="ECO:0000313" key="7">
    <source>
        <dbReference type="Proteomes" id="UP001177023"/>
    </source>
</evidence>
<dbReference type="Proteomes" id="UP001177023">
    <property type="component" value="Unassembled WGS sequence"/>
</dbReference>
<keyword evidence="7" id="KW-1185">Reference proteome</keyword>
<protein>
    <recommendedName>
        <fullName evidence="8">Beta-glucosidase</fullName>
    </recommendedName>
</protein>
<evidence type="ECO:0000256" key="3">
    <source>
        <dbReference type="ARBA" id="ARBA00023295"/>
    </source>
</evidence>
<evidence type="ECO:0000256" key="2">
    <source>
        <dbReference type="ARBA" id="ARBA00022801"/>
    </source>
</evidence>
<dbReference type="SUPFAM" id="SSF51445">
    <property type="entry name" value="(Trans)glycosidases"/>
    <property type="match status" value="1"/>
</dbReference>
<dbReference type="EMBL" id="CATQJA010002664">
    <property type="protein sequence ID" value="CAJ0582109.1"/>
    <property type="molecule type" value="Genomic_DNA"/>
</dbReference>
<comment type="similarity">
    <text evidence="1 4">Belongs to the glycosyl hydrolase 1 family.</text>
</comment>
<proteinExistence type="inferred from homology"/>
<keyword evidence="2" id="KW-0378">Hydrolase</keyword>
<dbReference type="Gene3D" id="3.20.20.80">
    <property type="entry name" value="Glycosidases"/>
    <property type="match status" value="2"/>
</dbReference>
<dbReference type="GO" id="GO:0005975">
    <property type="term" value="P:carbohydrate metabolic process"/>
    <property type="evidence" value="ECO:0007669"/>
    <property type="project" value="InterPro"/>
</dbReference>
<evidence type="ECO:0000256" key="4">
    <source>
        <dbReference type="RuleBase" id="RU003690"/>
    </source>
</evidence>
<dbReference type="PANTHER" id="PTHR10353:SF36">
    <property type="entry name" value="LP05116P"/>
    <property type="match status" value="1"/>
</dbReference>
<dbReference type="AlphaFoldDB" id="A0AA36G7G2"/>
<dbReference type="Pfam" id="PF00232">
    <property type="entry name" value="Glyco_hydro_1"/>
    <property type="match status" value="2"/>
</dbReference>
<dbReference type="InterPro" id="IPR001360">
    <property type="entry name" value="Glyco_hydro_1"/>
</dbReference>
<sequence>MPSVPYQPAVGGGYAFVPQVGGYATGPFPGQYSGPAQGAQQVGGEQASAGYSQGGNAPVADQSVNLAPAGQETEDMENGELPKNLDKFPKDFIWAIATADFQVEGSNDVDGRGVSVWDRIREMPGRIKGDPHPNLSCEAYKKWKEDVELLKALGVSHYRFSISWSRILPTGRADQVNEAGIRYYRELCEELVKHGIKPIVTLFHYDMPLPLYEEGGFLNPDSIDWFTEFAEVCFKHFGDLVDVWLTFNEIIFYAMFSVVPMEHLPDFSLNTDHGRWNLTAHQVPYLVAHHKLLAHARVYRLYREKFYEEQKGLVGIISGGRFSEPISAGPEDVTATKMFQNWHFFWINDPIFGSGDYPPAMRQRLDAMAVEEGLSTILPKFTDEEKRLLKEIVKERYSDVPVLLTENGCADMMPASAFADPLQDYHRVKYIREHVAEVGQAIEKGSSVIGYTAWSLLDNFEWLDGFEMKFGLFRVDFESPEKTRTPKASAKYYQKLVSTARGLDPKNEL</sequence>
<keyword evidence="3" id="KW-0326">Glycosidase</keyword>
<gene>
    <name evidence="6" type="ORF">MSPICULIGERA_LOCUS20252</name>
</gene>
<accession>A0AA36G7G2</accession>
<evidence type="ECO:0000256" key="1">
    <source>
        <dbReference type="ARBA" id="ARBA00010838"/>
    </source>
</evidence>
<feature type="compositionally biased region" description="Low complexity" evidence="5">
    <location>
        <begin position="36"/>
        <end position="50"/>
    </location>
</feature>
<dbReference type="PANTHER" id="PTHR10353">
    <property type="entry name" value="GLYCOSYL HYDROLASE"/>
    <property type="match status" value="1"/>
</dbReference>
<dbReference type="PRINTS" id="PR00131">
    <property type="entry name" value="GLHYDRLASE1"/>
</dbReference>
<dbReference type="InterPro" id="IPR017853">
    <property type="entry name" value="GH"/>
</dbReference>
<feature type="non-terminal residue" evidence="6">
    <location>
        <position position="1"/>
    </location>
</feature>
<organism evidence="6 7">
    <name type="scientific">Mesorhabditis spiculigera</name>
    <dbReference type="NCBI Taxonomy" id="96644"/>
    <lineage>
        <taxon>Eukaryota</taxon>
        <taxon>Metazoa</taxon>
        <taxon>Ecdysozoa</taxon>
        <taxon>Nematoda</taxon>
        <taxon>Chromadorea</taxon>
        <taxon>Rhabditida</taxon>
        <taxon>Rhabditina</taxon>
        <taxon>Rhabditomorpha</taxon>
        <taxon>Rhabditoidea</taxon>
        <taxon>Rhabditidae</taxon>
        <taxon>Mesorhabditinae</taxon>
        <taxon>Mesorhabditis</taxon>
    </lineage>
</organism>
<dbReference type="GO" id="GO:0008422">
    <property type="term" value="F:beta-glucosidase activity"/>
    <property type="evidence" value="ECO:0007669"/>
    <property type="project" value="TreeGrafter"/>
</dbReference>
<reference evidence="6" key="1">
    <citation type="submission" date="2023-06" db="EMBL/GenBank/DDBJ databases">
        <authorList>
            <person name="Delattre M."/>
        </authorList>
    </citation>
    <scope>NUCLEOTIDE SEQUENCE</scope>
    <source>
        <strain evidence="6">AF72</strain>
    </source>
</reference>
<comment type="caution">
    <text evidence="6">The sequence shown here is derived from an EMBL/GenBank/DDBJ whole genome shotgun (WGS) entry which is preliminary data.</text>
</comment>
<name>A0AA36G7G2_9BILA</name>
<feature type="region of interest" description="Disordered" evidence="5">
    <location>
        <begin position="26"/>
        <end position="61"/>
    </location>
</feature>
<evidence type="ECO:0008006" key="8">
    <source>
        <dbReference type="Google" id="ProtNLM"/>
    </source>
</evidence>
<evidence type="ECO:0000256" key="5">
    <source>
        <dbReference type="SAM" id="MobiDB-lite"/>
    </source>
</evidence>